<keyword evidence="2 6" id="KW-0812">Transmembrane</keyword>
<feature type="transmembrane region" description="Helical" evidence="6">
    <location>
        <begin position="126"/>
        <end position="145"/>
    </location>
</feature>
<dbReference type="GO" id="GO:0046872">
    <property type="term" value="F:metal ion binding"/>
    <property type="evidence" value="ECO:0007669"/>
    <property type="project" value="UniProtKB-KW"/>
</dbReference>
<evidence type="ECO:0000256" key="5">
    <source>
        <dbReference type="PIRSR" id="PIRSR604254-1"/>
    </source>
</evidence>
<dbReference type="RefSeq" id="WP_076197728.1">
    <property type="nucleotide sequence ID" value="NZ_CP019236.1"/>
</dbReference>
<evidence type="ECO:0000313" key="7">
    <source>
        <dbReference type="EMBL" id="APW36852.1"/>
    </source>
</evidence>
<evidence type="ECO:0000256" key="6">
    <source>
        <dbReference type="SAM" id="Phobius"/>
    </source>
</evidence>
<feature type="transmembrane region" description="Helical" evidence="6">
    <location>
        <begin position="181"/>
        <end position="204"/>
    </location>
</feature>
<organism evidence="7 8">
    <name type="scientific">Rhodoferax koreensis</name>
    <dbReference type="NCBI Taxonomy" id="1842727"/>
    <lineage>
        <taxon>Bacteria</taxon>
        <taxon>Pseudomonadati</taxon>
        <taxon>Pseudomonadota</taxon>
        <taxon>Betaproteobacteria</taxon>
        <taxon>Burkholderiales</taxon>
        <taxon>Comamonadaceae</taxon>
        <taxon>Rhodoferax</taxon>
    </lineage>
</organism>
<name>A0A1P8JSW4_9BURK</name>
<proteinExistence type="predicted"/>
<dbReference type="STRING" id="1842727.RD110_06305"/>
<dbReference type="AlphaFoldDB" id="A0A1P8JSW4"/>
<dbReference type="KEGG" id="rhy:RD110_06305"/>
<dbReference type="Pfam" id="PF03006">
    <property type="entry name" value="HlyIII"/>
    <property type="match status" value="1"/>
</dbReference>
<evidence type="ECO:0000313" key="8">
    <source>
        <dbReference type="Proteomes" id="UP000186609"/>
    </source>
</evidence>
<dbReference type="OrthoDB" id="9813689at2"/>
<dbReference type="PANTHER" id="PTHR20855">
    <property type="entry name" value="ADIPOR/PROGESTIN RECEPTOR-RELATED"/>
    <property type="match status" value="1"/>
</dbReference>
<dbReference type="Proteomes" id="UP000186609">
    <property type="component" value="Chromosome"/>
</dbReference>
<feature type="transmembrane region" description="Helical" evidence="6">
    <location>
        <begin position="151"/>
        <end position="169"/>
    </location>
</feature>
<dbReference type="PANTHER" id="PTHR20855:SF3">
    <property type="entry name" value="LD03007P"/>
    <property type="match status" value="1"/>
</dbReference>
<dbReference type="GO" id="GO:0016020">
    <property type="term" value="C:membrane"/>
    <property type="evidence" value="ECO:0007669"/>
    <property type="project" value="UniProtKB-SubCell"/>
</dbReference>
<sequence length="206" mass="22349">MYHGERFNSYSHLLGLAAVLAAAAALFDHVWRTGTATEMAGVGAFAASSAALYVASLLFHSSRGARKQWWQRADHAAIFMLIAGSYTAFALPVRQGATEGFFLCVVWLCATIGAAREMAGSRRPTLWLYVGLGWLCVFGALSFASRLGNAGTAWLLAGAAFYSAGTYFYRNRAGWAHAHGMWHLFVVAGTISHYVALAFTLKLWRA</sequence>
<keyword evidence="8" id="KW-1185">Reference proteome</keyword>
<evidence type="ECO:0000256" key="3">
    <source>
        <dbReference type="ARBA" id="ARBA00022989"/>
    </source>
</evidence>
<feature type="binding site" evidence="5">
    <location>
        <position position="179"/>
    </location>
    <ligand>
        <name>Zn(2+)</name>
        <dbReference type="ChEBI" id="CHEBI:29105"/>
    </ligand>
</feature>
<dbReference type="InterPro" id="IPR004254">
    <property type="entry name" value="AdipoR/HlyIII-related"/>
</dbReference>
<reference evidence="7 8" key="1">
    <citation type="submission" date="2017-01" db="EMBL/GenBank/DDBJ databases">
        <authorList>
            <person name="Mah S.A."/>
            <person name="Swanson W.J."/>
            <person name="Moy G.W."/>
            <person name="Vacquier V.D."/>
        </authorList>
    </citation>
    <scope>NUCLEOTIDE SEQUENCE [LARGE SCALE GENOMIC DNA]</scope>
    <source>
        <strain evidence="7 8">DCY110</strain>
    </source>
</reference>
<evidence type="ECO:0008006" key="9">
    <source>
        <dbReference type="Google" id="ProtNLM"/>
    </source>
</evidence>
<feature type="transmembrane region" description="Helical" evidence="6">
    <location>
        <begin position="73"/>
        <end position="91"/>
    </location>
</feature>
<comment type="subcellular location">
    <subcellularLocation>
        <location evidence="1">Membrane</location>
        <topology evidence="1">Multi-pass membrane protein</topology>
    </subcellularLocation>
</comment>
<feature type="binding site" evidence="5">
    <location>
        <position position="60"/>
    </location>
    <ligand>
        <name>Zn(2+)</name>
        <dbReference type="ChEBI" id="CHEBI:29105"/>
    </ligand>
</feature>
<keyword evidence="5" id="KW-0479">Metal-binding</keyword>
<feature type="transmembrane region" description="Helical" evidence="6">
    <location>
        <begin position="39"/>
        <end position="61"/>
    </location>
</feature>
<keyword evidence="5" id="KW-0862">Zinc</keyword>
<gene>
    <name evidence="7" type="ORF">RD110_06305</name>
</gene>
<evidence type="ECO:0000256" key="1">
    <source>
        <dbReference type="ARBA" id="ARBA00004141"/>
    </source>
</evidence>
<evidence type="ECO:0000256" key="2">
    <source>
        <dbReference type="ARBA" id="ARBA00022692"/>
    </source>
</evidence>
<feature type="transmembrane region" description="Helical" evidence="6">
    <location>
        <begin position="7"/>
        <end position="27"/>
    </location>
</feature>
<feature type="transmembrane region" description="Helical" evidence="6">
    <location>
        <begin position="97"/>
        <end position="114"/>
    </location>
</feature>
<keyword evidence="3 6" id="KW-1133">Transmembrane helix</keyword>
<evidence type="ECO:0000256" key="4">
    <source>
        <dbReference type="ARBA" id="ARBA00023136"/>
    </source>
</evidence>
<feature type="binding site" evidence="5">
    <location>
        <position position="183"/>
    </location>
    <ligand>
        <name>Zn(2+)</name>
        <dbReference type="ChEBI" id="CHEBI:29105"/>
    </ligand>
</feature>
<protein>
    <recommendedName>
        <fullName evidence="9">Hemolysin III</fullName>
    </recommendedName>
</protein>
<dbReference type="EMBL" id="CP019236">
    <property type="protein sequence ID" value="APW36852.1"/>
    <property type="molecule type" value="Genomic_DNA"/>
</dbReference>
<keyword evidence="4 6" id="KW-0472">Membrane</keyword>
<accession>A0A1P8JSW4</accession>